<proteinExistence type="predicted"/>
<gene>
    <name evidence="2" type="ordered locus">MC5_04360</name>
</gene>
<sequence length="56" mass="6387">MIILEDIIPNYAKDTEEVKIIAGCDKNFISCCNKFNNAINFRGKPLIPKKDFINLV</sequence>
<feature type="domain" description="Bacteriophage phiJL001 Gp84 C-terminal" evidence="1">
    <location>
        <begin position="4"/>
        <end position="51"/>
    </location>
</feature>
<dbReference type="STRING" id="1105110.MC5_04360"/>
<accession>H8K7E1</accession>
<dbReference type="OrthoDB" id="1633386at2"/>
<dbReference type="Pfam" id="PF09356">
    <property type="entry name" value="Phage_BR0599"/>
    <property type="match status" value="1"/>
</dbReference>
<organism evidence="2 3">
    <name type="scientific">Rickettsia australis (strain Cutlack)</name>
    <dbReference type="NCBI Taxonomy" id="1105110"/>
    <lineage>
        <taxon>Bacteria</taxon>
        <taxon>Pseudomonadati</taxon>
        <taxon>Pseudomonadota</taxon>
        <taxon>Alphaproteobacteria</taxon>
        <taxon>Rickettsiales</taxon>
        <taxon>Rickettsiaceae</taxon>
        <taxon>Rickettsieae</taxon>
        <taxon>Rickettsia</taxon>
        <taxon>spotted fever group</taxon>
    </lineage>
</organism>
<evidence type="ECO:0000313" key="3">
    <source>
        <dbReference type="Proteomes" id="UP000007589"/>
    </source>
</evidence>
<name>H8K7E1_RICAC</name>
<keyword evidence="3" id="KW-1185">Reference proteome</keyword>
<dbReference type="KEGG" id="rau:MC5_04360"/>
<reference evidence="3" key="1">
    <citation type="submission" date="2012-02" db="EMBL/GenBank/DDBJ databases">
        <title>Complete genome sequence of Rickettsia australis strain Cutlack.</title>
        <authorList>
            <person name="Johnson S.L."/>
            <person name="Munk A.C."/>
            <person name="Han S."/>
            <person name="Bruce D.C."/>
            <person name="Dasch G.A."/>
        </authorList>
    </citation>
    <scope>NUCLEOTIDE SEQUENCE [LARGE SCALE GENOMIC DNA]</scope>
    <source>
        <strain evidence="3">Cutlack</strain>
    </source>
</reference>
<dbReference type="AlphaFoldDB" id="H8K7E1"/>
<dbReference type="EMBL" id="CP003338">
    <property type="protein sequence ID" value="AFC71184.1"/>
    <property type="molecule type" value="Genomic_DNA"/>
</dbReference>
<dbReference type="RefSeq" id="WP_014412710.1">
    <property type="nucleotide sequence ID" value="NC_017058.1"/>
</dbReference>
<evidence type="ECO:0000259" key="1">
    <source>
        <dbReference type="Pfam" id="PF09356"/>
    </source>
</evidence>
<dbReference type="HOGENOM" id="CLU_3011410_0_0_5"/>
<dbReference type="InterPro" id="IPR018964">
    <property type="entry name" value="Phage_phiJL001_Gp84_C"/>
</dbReference>
<protein>
    <recommendedName>
        <fullName evidence="1">Bacteriophage phiJL001 Gp84 C-terminal domain-containing protein</fullName>
    </recommendedName>
</protein>
<evidence type="ECO:0000313" key="2">
    <source>
        <dbReference type="EMBL" id="AFC71184.1"/>
    </source>
</evidence>
<dbReference type="Proteomes" id="UP000007589">
    <property type="component" value="Chromosome"/>
</dbReference>
<dbReference type="eggNOG" id="COG5449">
    <property type="taxonomic scope" value="Bacteria"/>
</dbReference>